<proteinExistence type="predicted"/>
<dbReference type="Gene3D" id="2.160.20.120">
    <property type="match status" value="1"/>
</dbReference>
<sequence length="267" mass="27486">MSVRIATVSVTVGLILGATLFGASQSEAESVFGVADSMLTDTDLTLTQQQLSLDASEITQLVANTGAGKLVIEGVDGLTQIKVSADIYTDKDADDVDMDLSLTQKGDKGFLVASIESDGFMQESPYIDLRVQVPSTLALDLTDGSGSIRIDDVSAAINLDDGSGSIVMNNIGELTLDDGSGSVVINHAKGNLVLKDGSGSITIDHVNGWVNLVDGSGSIHISQVQGQVTISDGSGSINVNNSKGLEVVNAGSGSVNYQDIDGPIVVK</sequence>
<reference evidence="2" key="1">
    <citation type="journal article" date="2019" name="Int. J. Syst. Evol. Microbiol.">
        <title>The Global Catalogue of Microorganisms (GCM) 10K type strain sequencing project: providing services to taxonomists for standard genome sequencing and annotation.</title>
        <authorList>
            <consortium name="The Broad Institute Genomics Platform"/>
            <consortium name="The Broad Institute Genome Sequencing Center for Infectious Disease"/>
            <person name="Wu L."/>
            <person name="Ma J."/>
        </authorList>
    </citation>
    <scope>NUCLEOTIDE SEQUENCE [LARGE SCALE GENOMIC DNA]</scope>
    <source>
        <strain evidence="2">CGMCC 1.15339</strain>
    </source>
</reference>
<protein>
    <recommendedName>
        <fullName evidence="3">Adhesin domain-containing protein</fullName>
    </recommendedName>
</protein>
<evidence type="ECO:0008006" key="3">
    <source>
        <dbReference type="Google" id="ProtNLM"/>
    </source>
</evidence>
<dbReference type="RefSeq" id="WP_188738904.1">
    <property type="nucleotide sequence ID" value="NZ_BMII01000012.1"/>
</dbReference>
<accession>A0ABQ1J027</accession>
<gene>
    <name evidence="1" type="ORF">GCM10011607_16770</name>
</gene>
<dbReference type="EMBL" id="BMII01000012">
    <property type="protein sequence ID" value="GGB56839.1"/>
    <property type="molecule type" value="Genomic_DNA"/>
</dbReference>
<evidence type="ECO:0000313" key="2">
    <source>
        <dbReference type="Proteomes" id="UP000617555"/>
    </source>
</evidence>
<comment type="caution">
    <text evidence="1">The sequence shown here is derived from an EMBL/GenBank/DDBJ whole genome shotgun (WGS) entry which is preliminary data.</text>
</comment>
<evidence type="ECO:0000313" key="1">
    <source>
        <dbReference type="EMBL" id="GGB56839.1"/>
    </source>
</evidence>
<name>A0ABQ1J027_9GAMM</name>
<keyword evidence="2" id="KW-1185">Reference proteome</keyword>
<organism evidence="1 2">
    <name type="scientific">Shewanella inventionis</name>
    <dbReference type="NCBI Taxonomy" id="1738770"/>
    <lineage>
        <taxon>Bacteria</taxon>
        <taxon>Pseudomonadati</taxon>
        <taxon>Pseudomonadota</taxon>
        <taxon>Gammaproteobacteria</taxon>
        <taxon>Alteromonadales</taxon>
        <taxon>Shewanellaceae</taxon>
        <taxon>Shewanella</taxon>
    </lineage>
</organism>
<dbReference type="Proteomes" id="UP000617555">
    <property type="component" value="Unassembled WGS sequence"/>
</dbReference>